<dbReference type="SMART" id="SM00320">
    <property type="entry name" value="WD40"/>
    <property type="match status" value="5"/>
</dbReference>
<dbReference type="PANTHER" id="PTHR32215:SF0">
    <property type="entry name" value="CILIA- AND FLAGELLA-ASSOCIATED PROTEIN 57"/>
    <property type="match status" value="1"/>
</dbReference>
<feature type="repeat" description="WD" evidence="1">
    <location>
        <begin position="197"/>
        <end position="238"/>
    </location>
</feature>
<protein>
    <submittedName>
        <fullName evidence="2">WD40-repeat-containing domain protein</fullName>
    </submittedName>
</protein>
<dbReference type="PROSITE" id="PS50082">
    <property type="entry name" value="WD_REPEATS_2"/>
    <property type="match status" value="2"/>
</dbReference>
<dbReference type="OrthoDB" id="972532at2759"/>
<keyword evidence="1" id="KW-0853">WD repeat</keyword>
<evidence type="ECO:0000313" key="2">
    <source>
        <dbReference type="EMBL" id="ORZ39559.1"/>
    </source>
</evidence>
<dbReference type="AlphaFoldDB" id="A0A1Y2HYI7"/>
<evidence type="ECO:0000313" key="3">
    <source>
        <dbReference type="Proteomes" id="UP000193411"/>
    </source>
</evidence>
<proteinExistence type="predicted"/>
<dbReference type="InterPro" id="IPR052993">
    <property type="entry name" value="CFA-57"/>
</dbReference>
<dbReference type="Proteomes" id="UP000193411">
    <property type="component" value="Unassembled WGS sequence"/>
</dbReference>
<feature type="repeat" description="WD" evidence="1">
    <location>
        <begin position="320"/>
        <end position="361"/>
    </location>
</feature>
<accession>A0A1Y2HYI7</accession>
<dbReference type="PANTHER" id="PTHR32215">
    <property type="entry name" value="CILIA- AND FLAGELLA-ASSOCIATED PROTEIN 57"/>
    <property type="match status" value="1"/>
</dbReference>
<dbReference type="STRING" id="765915.A0A1Y2HYI7"/>
<reference evidence="2 3" key="1">
    <citation type="submission" date="2016-07" db="EMBL/GenBank/DDBJ databases">
        <title>Pervasive Adenine N6-methylation of Active Genes in Fungi.</title>
        <authorList>
            <consortium name="DOE Joint Genome Institute"/>
            <person name="Mondo S.J."/>
            <person name="Dannebaum R.O."/>
            <person name="Kuo R.C."/>
            <person name="Labutti K."/>
            <person name="Haridas S."/>
            <person name="Kuo A."/>
            <person name="Salamov A."/>
            <person name="Ahrendt S.R."/>
            <person name="Lipzen A."/>
            <person name="Sullivan W."/>
            <person name="Andreopoulos W.B."/>
            <person name="Clum A."/>
            <person name="Lindquist E."/>
            <person name="Daum C."/>
            <person name="Ramamoorthy G.K."/>
            <person name="Gryganskyi A."/>
            <person name="Culley D."/>
            <person name="Magnuson J.K."/>
            <person name="James T.Y."/>
            <person name="O'Malley M.A."/>
            <person name="Stajich J.E."/>
            <person name="Spatafora J.W."/>
            <person name="Visel A."/>
            <person name="Grigoriev I.V."/>
        </authorList>
    </citation>
    <scope>NUCLEOTIDE SEQUENCE [LARGE SCALE GENOMIC DNA]</scope>
    <source>
        <strain evidence="2 3">PL171</strain>
    </source>
</reference>
<dbReference type="EMBL" id="MCFL01000005">
    <property type="protein sequence ID" value="ORZ39559.1"/>
    <property type="molecule type" value="Genomic_DNA"/>
</dbReference>
<dbReference type="Gene3D" id="2.130.10.10">
    <property type="entry name" value="YVTN repeat-like/Quinoprotein amine dehydrogenase"/>
    <property type="match status" value="2"/>
</dbReference>
<dbReference type="PROSITE" id="PS50294">
    <property type="entry name" value="WD_REPEATS_REGION"/>
    <property type="match status" value="1"/>
</dbReference>
<keyword evidence="3" id="KW-1185">Reference proteome</keyword>
<comment type="caution">
    <text evidence="2">The sequence shown here is derived from an EMBL/GenBank/DDBJ whole genome shotgun (WGS) entry which is preliminary data.</text>
</comment>
<evidence type="ECO:0000256" key="1">
    <source>
        <dbReference type="PROSITE-ProRule" id="PRU00221"/>
    </source>
</evidence>
<dbReference type="Pfam" id="PF00400">
    <property type="entry name" value="WD40"/>
    <property type="match status" value="2"/>
</dbReference>
<organism evidence="2 3">
    <name type="scientific">Catenaria anguillulae PL171</name>
    <dbReference type="NCBI Taxonomy" id="765915"/>
    <lineage>
        <taxon>Eukaryota</taxon>
        <taxon>Fungi</taxon>
        <taxon>Fungi incertae sedis</taxon>
        <taxon>Blastocladiomycota</taxon>
        <taxon>Blastocladiomycetes</taxon>
        <taxon>Blastocladiales</taxon>
        <taxon>Catenariaceae</taxon>
        <taxon>Catenaria</taxon>
    </lineage>
</organism>
<name>A0A1Y2HYI7_9FUNG</name>
<dbReference type="InterPro" id="IPR036322">
    <property type="entry name" value="WD40_repeat_dom_sf"/>
</dbReference>
<sequence length="362" mass="40697">MELGKEQGVRVIKLNYASNVKVNQVSFNPFEKNLPVLCVVGNNIFRIYRFTEGTLKPLTFQKTDHRNNIAHAWLTPERIAVTTEDGKILIYENAELRMEIPTNLPSEVNFRPHHLTAIRAGPNGFVAGSNNGMLQEWDRAEDTSLYRCAKEVKVESAAIRGITLSSNEDMATCAMENNQLISVSSLQSDDVKVEKLSQAHHAGITGLDVCIRKPLAATCGSDQSVRVWNYTENTMEIAKFFKSEPHCVAFHPSGLFLLVGFAEGVKLLKILLDDIRPFWEYGARGCRECRFSHGGQFFAMAHENIVTVRSTWSFELIITLKGHTGKVRSIAWSPDDSRLLTVAHDGVTIEWDLRLQKRVAEH</sequence>
<dbReference type="InterPro" id="IPR015943">
    <property type="entry name" value="WD40/YVTN_repeat-like_dom_sf"/>
</dbReference>
<feature type="non-terminal residue" evidence="2">
    <location>
        <position position="362"/>
    </location>
</feature>
<dbReference type="InterPro" id="IPR001680">
    <property type="entry name" value="WD40_rpt"/>
</dbReference>
<dbReference type="SUPFAM" id="SSF50978">
    <property type="entry name" value="WD40 repeat-like"/>
    <property type="match status" value="1"/>
</dbReference>
<gene>
    <name evidence="2" type="ORF">BCR44DRAFT_1538751</name>
</gene>